<dbReference type="AlphaFoldDB" id="A0A1F8C2V7"/>
<dbReference type="EMBL" id="MGHL01000007">
    <property type="protein sequence ID" value="OGM69945.1"/>
    <property type="molecule type" value="Genomic_DNA"/>
</dbReference>
<gene>
    <name evidence="1" type="ORF">A2975_05035</name>
</gene>
<dbReference type="Proteomes" id="UP000178429">
    <property type="component" value="Unassembled WGS sequence"/>
</dbReference>
<organism evidence="1 2">
    <name type="scientific">Candidatus Woesebacteria bacterium RIFCSPLOWO2_01_FULL_44_14</name>
    <dbReference type="NCBI Taxonomy" id="1802525"/>
    <lineage>
        <taxon>Bacteria</taxon>
        <taxon>Candidatus Woeseibacteriota</taxon>
    </lineage>
</organism>
<evidence type="ECO:0000313" key="1">
    <source>
        <dbReference type="EMBL" id="OGM69945.1"/>
    </source>
</evidence>
<sequence length="255" mass="29695">MSEARDIEFEISQDKMEQLKSLYPERVDSYVKFLKEAVTEGGGELKDSTDILQRLLNSERTLNQRTIDDLDGYFRKAKESPKDIVAQVRDYLRFFFNVNDRDGWLRSKGFHIIVYGSIQYNDPRNLDADVLLVGEYILTLEPENRKLIRSMDDGLKSQWKTRDFGEEPHLSIFSLDSIENVADAIDTNVFDFDVAAMDASTALTGMPLYDQDNEWFRYFRGRLRKVVEADPLLTILVNREIESCLANREERVRAR</sequence>
<comment type="caution">
    <text evidence="1">The sequence shown here is derived from an EMBL/GenBank/DDBJ whole genome shotgun (WGS) entry which is preliminary data.</text>
</comment>
<proteinExistence type="predicted"/>
<name>A0A1F8C2V7_9BACT</name>
<accession>A0A1F8C2V7</accession>
<protein>
    <submittedName>
        <fullName evidence="1">Uncharacterized protein</fullName>
    </submittedName>
</protein>
<reference evidence="1 2" key="1">
    <citation type="journal article" date="2016" name="Nat. Commun.">
        <title>Thousands of microbial genomes shed light on interconnected biogeochemical processes in an aquifer system.</title>
        <authorList>
            <person name="Anantharaman K."/>
            <person name="Brown C.T."/>
            <person name="Hug L.A."/>
            <person name="Sharon I."/>
            <person name="Castelle C.J."/>
            <person name="Probst A.J."/>
            <person name="Thomas B.C."/>
            <person name="Singh A."/>
            <person name="Wilkins M.J."/>
            <person name="Karaoz U."/>
            <person name="Brodie E.L."/>
            <person name="Williams K.H."/>
            <person name="Hubbard S.S."/>
            <person name="Banfield J.F."/>
        </authorList>
    </citation>
    <scope>NUCLEOTIDE SEQUENCE [LARGE SCALE GENOMIC DNA]</scope>
</reference>
<evidence type="ECO:0000313" key="2">
    <source>
        <dbReference type="Proteomes" id="UP000178429"/>
    </source>
</evidence>
<dbReference type="STRING" id="1802525.A2975_05035"/>